<dbReference type="GO" id="GO:0016837">
    <property type="term" value="F:carbon-oxygen lyase activity, acting on polysaccharides"/>
    <property type="evidence" value="ECO:0007669"/>
    <property type="project" value="TreeGrafter"/>
</dbReference>
<sequence>MLALPAFGPGGAAAAPLNIYVNNAAEAHCSDAGGGLQAQPFCTVQAAADAVLPGQTVNIANGTYPEAVKLTRSGTEGAPITFAGPSSAPPTMVRSTIGSSQVATGFSVVGAQHVRIRDLGFSGSQQGLLVENSVDVQAMRGDIEGWGQTSSVAAVRVTGADSRNVTIGRFNVRHYSAAGIVVDGGAKNTTLTTNWIDANHAVSVVDSPAIVVVSNTLYSECHTELELSGESTDAVVVNNVVAANILANDYCSQPVPLVKVGSVARSGLRADYNVVSAVNGRPAYQWGPVNYDNQQTFTAATGQGAHDSFASLAMDYQGDKHAGPLPTVDSADESAPGMLDVDLDGFAPVDDPIKPNSGTGKGFRDRGASELIDVGTAYTPTGPTRILDTRDEGPSGRLVSTRKLKVTGANGVPADGVAAVTMNVTVTATSSGGYLSTSNGSSSVLNWSGPDQTVANLVTVPVDQDGTVTFSLGGSSVDLIADLAGYYSGSGSGSIFTATDPSRALDTREAVGVPGRTPVAPGGTVELQVAGNNGVPATGVTAVTMNVTVTEPTGGGYLTVYPHGKDRPVISSLNWTPGRTLANLVTVPVVDGKVSFYNGSGGTVHVIADVAGYYSAQGHDAYRPKQPGRMLDTRVDSHGPCRTIPTRPAAAVRPGETLELGVCWQNFTSVTMNVTVTEPTAAGFLTVFPTGSPRPVASNINWTAGQTIPNQVVVPVRNQKVSFYNGSAGTVHLVVDMFGLQSY</sequence>
<dbReference type="InterPro" id="IPR011050">
    <property type="entry name" value="Pectin_lyase_fold/virulence"/>
</dbReference>
<dbReference type="PANTHER" id="PTHR40088:SF2">
    <property type="entry name" value="SECRETED SUGAR HYDROLASE"/>
    <property type="match status" value="1"/>
</dbReference>
<dbReference type="InterPro" id="IPR052052">
    <property type="entry name" value="Polysaccharide_Lyase_9"/>
</dbReference>
<evidence type="ECO:0000256" key="3">
    <source>
        <dbReference type="ARBA" id="ARBA00022729"/>
    </source>
</evidence>
<comment type="subcellular location">
    <subcellularLocation>
        <location evidence="1">Secreted</location>
    </subcellularLocation>
</comment>
<evidence type="ECO:0000256" key="2">
    <source>
        <dbReference type="ARBA" id="ARBA00022525"/>
    </source>
</evidence>
<organism evidence="4 5">
    <name type="scientific">Kitasatospora gansuensis</name>
    <dbReference type="NCBI Taxonomy" id="258050"/>
    <lineage>
        <taxon>Bacteria</taxon>
        <taxon>Bacillati</taxon>
        <taxon>Actinomycetota</taxon>
        <taxon>Actinomycetes</taxon>
        <taxon>Kitasatosporales</taxon>
        <taxon>Streptomycetaceae</taxon>
        <taxon>Kitasatospora</taxon>
    </lineage>
</organism>
<dbReference type="InterPro" id="IPR012334">
    <property type="entry name" value="Pectin_lyas_fold"/>
</dbReference>
<comment type="caution">
    <text evidence="4">The sequence shown here is derived from an EMBL/GenBank/DDBJ whole genome shotgun (WGS) entry which is preliminary data.</text>
</comment>
<gene>
    <name evidence="4" type="ORF">F4556_002889</name>
</gene>
<dbReference type="GO" id="GO:0005576">
    <property type="term" value="C:extracellular region"/>
    <property type="evidence" value="ECO:0007669"/>
    <property type="project" value="UniProtKB-SubCell"/>
</dbReference>
<dbReference type="RefSeq" id="WP_184915206.1">
    <property type="nucleotide sequence ID" value="NZ_JACHJR010000001.1"/>
</dbReference>
<evidence type="ECO:0000313" key="5">
    <source>
        <dbReference type="Proteomes" id="UP000573327"/>
    </source>
</evidence>
<dbReference type="Proteomes" id="UP000573327">
    <property type="component" value="Unassembled WGS sequence"/>
</dbReference>
<evidence type="ECO:0000313" key="4">
    <source>
        <dbReference type="EMBL" id="MBB4947354.1"/>
    </source>
</evidence>
<evidence type="ECO:0008006" key="6">
    <source>
        <dbReference type="Google" id="ProtNLM"/>
    </source>
</evidence>
<dbReference type="Gene3D" id="2.160.20.10">
    <property type="entry name" value="Single-stranded right-handed beta-helix, Pectin lyase-like"/>
    <property type="match status" value="1"/>
</dbReference>
<accession>A0A7W7WIB1</accession>
<reference evidence="4 5" key="1">
    <citation type="submission" date="2020-08" db="EMBL/GenBank/DDBJ databases">
        <title>Sequencing the genomes of 1000 actinobacteria strains.</title>
        <authorList>
            <person name="Klenk H.-P."/>
        </authorList>
    </citation>
    <scope>NUCLEOTIDE SEQUENCE [LARGE SCALE GENOMIC DNA]</scope>
    <source>
        <strain evidence="4 5">DSM 44786</strain>
    </source>
</reference>
<dbReference type="AlphaFoldDB" id="A0A7W7WIB1"/>
<proteinExistence type="predicted"/>
<keyword evidence="3" id="KW-0732">Signal</keyword>
<keyword evidence="5" id="KW-1185">Reference proteome</keyword>
<keyword evidence="2" id="KW-0964">Secreted</keyword>
<name>A0A7W7WIB1_9ACTN</name>
<dbReference type="EMBL" id="JACHJR010000001">
    <property type="protein sequence ID" value="MBB4947354.1"/>
    <property type="molecule type" value="Genomic_DNA"/>
</dbReference>
<protein>
    <recommendedName>
        <fullName evidence="6">Right handed beta helix domain-containing protein</fullName>
    </recommendedName>
</protein>
<evidence type="ECO:0000256" key="1">
    <source>
        <dbReference type="ARBA" id="ARBA00004613"/>
    </source>
</evidence>
<dbReference type="SUPFAM" id="SSF51126">
    <property type="entry name" value="Pectin lyase-like"/>
    <property type="match status" value="1"/>
</dbReference>
<dbReference type="PANTHER" id="PTHR40088">
    <property type="entry name" value="PECTATE LYASE (EUROFUNG)"/>
    <property type="match status" value="1"/>
</dbReference>